<name>A0A645F1T5_9ZZZZ</name>
<dbReference type="SUPFAM" id="SSF52540">
    <property type="entry name" value="P-loop containing nucleoside triphosphate hydrolases"/>
    <property type="match status" value="1"/>
</dbReference>
<dbReference type="InterPro" id="IPR027417">
    <property type="entry name" value="P-loop_NTPase"/>
</dbReference>
<comment type="similarity">
    <text evidence="1">Belongs to the GTP-binding SRP family.</text>
</comment>
<evidence type="ECO:0000256" key="4">
    <source>
        <dbReference type="ARBA" id="ARBA00023136"/>
    </source>
</evidence>
<protein>
    <submittedName>
        <fullName evidence="7">Signal recognition particle receptor FtsY</fullName>
    </submittedName>
</protein>
<dbReference type="Gene3D" id="3.40.50.300">
    <property type="entry name" value="P-loop containing nucleotide triphosphate hydrolases"/>
    <property type="match status" value="1"/>
</dbReference>
<evidence type="ECO:0000256" key="3">
    <source>
        <dbReference type="ARBA" id="ARBA00023134"/>
    </source>
</evidence>
<evidence type="ECO:0000256" key="1">
    <source>
        <dbReference type="ARBA" id="ARBA00008531"/>
    </source>
</evidence>
<dbReference type="GO" id="GO:0005047">
    <property type="term" value="F:signal recognition particle binding"/>
    <property type="evidence" value="ECO:0007669"/>
    <property type="project" value="TreeGrafter"/>
</dbReference>
<keyword evidence="2" id="KW-0547">Nucleotide-binding</keyword>
<sequence>MLEEHQVIEDTTDKQRVILIVGVNGVGKTTSIGKIAYRLKSSGKDVIVAAADTFRAAAVEQLKEWCQRAKVEIIASDQGSDPGSVIYDAIKDSVVSLKR</sequence>
<organism evidence="7">
    <name type="scientific">bioreactor metagenome</name>
    <dbReference type="NCBI Taxonomy" id="1076179"/>
    <lineage>
        <taxon>unclassified sequences</taxon>
        <taxon>metagenomes</taxon>
        <taxon>ecological metagenomes</taxon>
    </lineage>
</organism>
<proteinExistence type="inferred from homology"/>
<dbReference type="PANTHER" id="PTHR43134:SF1">
    <property type="entry name" value="SIGNAL RECOGNITION PARTICLE RECEPTOR SUBUNIT ALPHA"/>
    <property type="match status" value="1"/>
</dbReference>
<gene>
    <name evidence="7" type="primary">ftsY_49</name>
    <name evidence="7" type="ORF">SDC9_155002</name>
</gene>
<keyword evidence="7" id="KW-0675">Receptor</keyword>
<dbReference type="PANTHER" id="PTHR43134">
    <property type="entry name" value="SIGNAL RECOGNITION PARTICLE RECEPTOR SUBUNIT ALPHA"/>
    <property type="match status" value="1"/>
</dbReference>
<accession>A0A645F1T5</accession>
<dbReference type="InterPro" id="IPR000897">
    <property type="entry name" value="SRP54_GTPase_dom"/>
</dbReference>
<dbReference type="GO" id="GO:0006614">
    <property type="term" value="P:SRP-dependent cotranslational protein targeting to membrane"/>
    <property type="evidence" value="ECO:0007669"/>
    <property type="project" value="InterPro"/>
</dbReference>
<keyword evidence="3" id="KW-0342">GTP-binding</keyword>
<evidence type="ECO:0000256" key="5">
    <source>
        <dbReference type="ARBA" id="ARBA00029433"/>
    </source>
</evidence>
<evidence type="ECO:0000313" key="7">
    <source>
        <dbReference type="EMBL" id="MPN07730.1"/>
    </source>
</evidence>
<dbReference type="Pfam" id="PF00448">
    <property type="entry name" value="SRP54"/>
    <property type="match status" value="1"/>
</dbReference>
<comment type="subcellular location">
    <subcellularLocation>
        <location evidence="5">Endomembrane system</location>
        <topology evidence="5">Peripheral membrane protein</topology>
        <orientation evidence="5">Cytoplasmic side</orientation>
    </subcellularLocation>
</comment>
<dbReference type="GO" id="GO:0005525">
    <property type="term" value="F:GTP binding"/>
    <property type="evidence" value="ECO:0007669"/>
    <property type="project" value="UniProtKB-KW"/>
</dbReference>
<evidence type="ECO:0000259" key="6">
    <source>
        <dbReference type="SMART" id="SM00962"/>
    </source>
</evidence>
<evidence type="ECO:0000256" key="2">
    <source>
        <dbReference type="ARBA" id="ARBA00022741"/>
    </source>
</evidence>
<dbReference type="EMBL" id="VSSQ01053734">
    <property type="protein sequence ID" value="MPN07730.1"/>
    <property type="molecule type" value="Genomic_DNA"/>
</dbReference>
<feature type="domain" description="SRP54-type proteins GTP-binding" evidence="6">
    <location>
        <begin position="15"/>
        <end position="98"/>
    </location>
</feature>
<reference evidence="7" key="1">
    <citation type="submission" date="2019-08" db="EMBL/GenBank/DDBJ databases">
        <authorList>
            <person name="Kucharzyk K."/>
            <person name="Murdoch R.W."/>
            <person name="Higgins S."/>
            <person name="Loffler F."/>
        </authorList>
    </citation>
    <scope>NUCLEOTIDE SEQUENCE</scope>
</reference>
<dbReference type="GO" id="GO:0012505">
    <property type="term" value="C:endomembrane system"/>
    <property type="evidence" value="ECO:0007669"/>
    <property type="project" value="UniProtKB-SubCell"/>
</dbReference>
<keyword evidence="4" id="KW-0472">Membrane</keyword>
<dbReference type="GO" id="GO:0005886">
    <property type="term" value="C:plasma membrane"/>
    <property type="evidence" value="ECO:0007669"/>
    <property type="project" value="TreeGrafter"/>
</dbReference>
<dbReference type="GO" id="GO:0003924">
    <property type="term" value="F:GTPase activity"/>
    <property type="evidence" value="ECO:0007669"/>
    <property type="project" value="TreeGrafter"/>
</dbReference>
<dbReference type="SMART" id="SM00962">
    <property type="entry name" value="SRP54"/>
    <property type="match status" value="1"/>
</dbReference>
<comment type="caution">
    <text evidence="7">The sequence shown here is derived from an EMBL/GenBank/DDBJ whole genome shotgun (WGS) entry which is preliminary data.</text>
</comment>
<dbReference type="AlphaFoldDB" id="A0A645F1T5"/>